<protein>
    <submittedName>
        <fullName evidence="1">Uncharacterized protein</fullName>
    </submittedName>
</protein>
<sequence length="304" mass="35454">MKKVKKLELSVLQQEIDTHNLRESQLGFWRYSMEGRVNQLPSGIGLIASIHFGYQLSLSREYRKILKRQQMMKFAFSSKMNELYNISSAQINWEHPKDVKTILRTCKPRIMHNSLVITGSLYDEGKHNRRIKAQLTNLLRFAPYTLRQCVISGLVIDKIQMKKIFQYCSQTRMLEFHKCMVRCEGLVLNKRINYKTTFIMFKDLKEENSDYYTNESLSTAQTIDSIEDIIKSISTCSLQTSLQRLSLGRCTIEKARVDHWLEEFSLVNLPISFYNTSESTVYHCCIDSGKSDEKVANNKKCIIQ</sequence>
<dbReference type="EMBL" id="CAMPGE010002043">
    <property type="protein sequence ID" value="CAI2360849.1"/>
    <property type="molecule type" value="Genomic_DNA"/>
</dbReference>
<accession>A0AAD1U637</accession>
<gene>
    <name evidence="1" type="ORF">ECRASSUSDP1_LOCUS2156</name>
</gene>
<dbReference type="AlphaFoldDB" id="A0AAD1U637"/>
<proteinExistence type="predicted"/>
<evidence type="ECO:0000313" key="2">
    <source>
        <dbReference type="Proteomes" id="UP001295684"/>
    </source>
</evidence>
<name>A0AAD1U637_EUPCR</name>
<keyword evidence="2" id="KW-1185">Reference proteome</keyword>
<comment type="caution">
    <text evidence="1">The sequence shown here is derived from an EMBL/GenBank/DDBJ whole genome shotgun (WGS) entry which is preliminary data.</text>
</comment>
<dbReference type="Proteomes" id="UP001295684">
    <property type="component" value="Unassembled WGS sequence"/>
</dbReference>
<reference evidence="1" key="1">
    <citation type="submission" date="2023-07" db="EMBL/GenBank/DDBJ databases">
        <authorList>
            <consortium name="AG Swart"/>
            <person name="Singh M."/>
            <person name="Singh A."/>
            <person name="Seah K."/>
            <person name="Emmerich C."/>
        </authorList>
    </citation>
    <scope>NUCLEOTIDE SEQUENCE</scope>
    <source>
        <strain evidence="1">DP1</strain>
    </source>
</reference>
<organism evidence="1 2">
    <name type="scientific">Euplotes crassus</name>
    <dbReference type="NCBI Taxonomy" id="5936"/>
    <lineage>
        <taxon>Eukaryota</taxon>
        <taxon>Sar</taxon>
        <taxon>Alveolata</taxon>
        <taxon>Ciliophora</taxon>
        <taxon>Intramacronucleata</taxon>
        <taxon>Spirotrichea</taxon>
        <taxon>Hypotrichia</taxon>
        <taxon>Euplotida</taxon>
        <taxon>Euplotidae</taxon>
        <taxon>Moneuplotes</taxon>
    </lineage>
</organism>
<evidence type="ECO:0000313" key="1">
    <source>
        <dbReference type="EMBL" id="CAI2360849.1"/>
    </source>
</evidence>